<evidence type="ECO:0000259" key="5">
    <source>
        <dbReference type="PROSITE" id="PS50977"/>
    </source>
</evidence>
<evidence type="ECO:0000256" key="4">
    <source>
        <dbReference type="PROSITE-ProRule" id="PRU00335"/>
    </source>
</evidence>
<dbReference type="GO" id="GO:0003677">
    <property type="term" value="F:DNA binding"/>
    <property type="evidence" value="ECO:0007669"/>
    <property type="project" value="UniProtKB-UniRule"/>
</dbReference>
<feature type="DNA-binding region" description="H-T-H motif" evidence="4">
    <location>
        <begin position="45"/>
        <end position="64"/>
    </location>
</feature>
<keyword evidence="3" id="KW-0804">Transcription</keyword>
<evidence type="ECO:0000256" key="3">
    <source>
        <dbReference type="ARBA" id="ARBA00023163"/>
    </source>
</evidence>
<organism evidence="6 7">
    <name type="scientific">Photorhabdus bodei</name>
    <dbReference type="NCBI Taxonomy" id="2029681"/>
    <lineage>
        <taxon>Bacteria</taxon>
        <taxon>Pseudomonadati</taxon>
        <taxon>Pseudomonadota</taxon>
        <taxon>Gammaproteobacteria</taxon>
        <taxon>Enterobacterales</taxon>
        <taxon>Morganellaceae</taxon>
        <taxon>Photorhabdus</taxon>
    </lineage>
</organism>
<evidence type="ECO:0000256" key="2">
    <source>
        <dbReference type="ARBA" id="ARBA00023125"/>
    </source>
</evidence>
<dbReference type="Proteomes" id="UP000250919">
    <property type="component" value="Unassembled WGS sequence"/>
</dbReference>
<dbReference type="Gene3D" id="1.10.10.60">
    <property type="entry name" value="Homeodomain-like"/>
    <property type="match status" value="1"/>
</dbReference>
<dbReference type="SUPFAM" id="SSF48498">
    <property type="entry name" value="Tetracyclin repressor-like, C-terminal domain"/>
    <property type="match status" value="1"/>
</dbReference>
<keyword evidence="1" id="KW-0805">Transcription regulation</keyword>
<dbReference type="InterPro" id="IPR011075">
    <property type="entry name" value="TetR_C"/>
</dbReference>
<keyword evidence="2 4" id="KW-0238">DNA-binding</keyword>
<protein>
    <recommendedName>
        <fullName evidence="5">HTH tetR-type domain-containing protein</fullName>
    </recommendedName>
</protein>
<evidence type="ECO:0000256" key="1">
    <source>
        <dbReference type="ARBA" id="ARBA00023015"/>
    </source>
</evidence>
<comment type="caution">
    <text evidence="6">The sequence shown here is derived from an EMBL/GenBank/DDBJ whole genome shotgun (WGS) entry which is preliminary data.</text>
</comment>
<dbReference type="InterPro" id="IPR009057">
    <property type="entry name" value="Homeodomain-like_sf"/>
</dbReference>
<sequence>MERFMSENERLSPLRRGRPRDNDTTKAVLNAALVLVESGRIADITINHIALYSGVAKSTIYRRWPNVSAVLMDAFFDDIEPLIIYDKQMPVIESMRITIKKLIEVLQSKHGLLFRYLLGSAQYDTEVREVFIQRWLEPRRQLGKQIILHAIERGEISSHTDRDLLLDCIFGAIYYKYMVSFSLVIPEFVDKVIDCAFGGLARD</sequence>
<accession>A0A329XBS1</accession>
<proteinExistence type="predicted"/>
<feature type="domain" description="HTH tetR-type" evidence="5">
    <location>
        <begin position="22"/>
        <end position="82"/>
    </location>
</feature>
<name>A0A329XBS1_9GAMM</name>
<dbReference type="Pfam" id="PF16859">
    <property type="entry name" value="TetR_C_11"/>
    <property type="match status" value="1"/>
</dbReference>
<dbReference type="EMBL" id="NSCM01000006">
    <property type="protein sequence ID" value="RAX13480.1"/>
    <property type="molecule type" value="Genomic_DNA"/>
</dbReference>
<dbReference type="PROSITE" id="PS50977">
    <property type="entry name" value="HTH_TETR_2"/>
    <property type="match status" value="1"/>
</dbReference>
<dbReference type="InterPro" id="IPR001647">
    <property type="entry name" value="HTH_TetR"/>
</dbReference>
<evidence type="ECO:0000313" key="7">
    <source>
        <dbReference type="Proteomes" id="UP000250919"/>
    </source>
</evidence>
<reference evidence="6 7" key="1">
    <citation type="journal article" date="2018" name="Int. J. Syst. Evol. Microbiol.">
        <title>Whole-genome-based revisit of Photorhabdus phylogeny: proposal for the elevation of most Photorhabdus subspecies to the species level and description of one novel species Photorhabdus bodei sp. nov., and one novel subspecies Photorhabdus laumondii subsp. clarkei subsp. nov.</title>
        <authorList>
            <person name="Machado R.A.R."/>
            <person name="Wuthrich D."/>
            <person name="Kuhnert P."/>
            <person name="Arce C.C.M."/>
            <person name="Thonen L."/>
            <person name="Ruiz C."/>
            <person name="Zhang X."/>
            <person name="Robert C.A.M."/>
            <person name="Karimi J."/>
            <person name="Kamali S."/>
            <person name="Ma J."/>
            <person name="Bruggmann R."/>
            <person name="Erb M."/>
        </authorList>
    </citation>
    <scope>NUCLEOTIDE SEQUENCE [LARGE SCALE GENOMIC DNA]</scope>
    <source>
        <strain evidence="6 7">LJ24-63</strain>
    </source>
</reference>
<dbReference type="Gene3D" id="1.10.357.10">
    <property type="entry name" value="Tetracycline Repressor, domain 2"/>
    <property type="match status" value="1"/>
</dbReference>
<evidence type="ECO:0000313" key="6">
    <source>
        <dbReference type="EMBL" id="RAX13480.1"/>
    </source>
</evidence>
<dbReference type="InterPro" id="IPR036271">
    <property type="entry name" value="Tet_transcr_reg_TetR-rel_C_sf"/>
</dbReference>
<dbReference type="AlphaFoldDB" id="A0A329XBS1"/>
<gene>
    <name evidence="6" type="ORF">CKY02_06710</name>
</gene>
<dbReference type="SUPFAM" id="SSF46689">
    <property type="entry name" value="Homeodomain-like"/>
    <property type="match status" value="1"/>
</dbReference>